<evidence type="ECO:0000313" key="2">
    <source>
        <dbReference type="Proteomes" id="UP001205531"/>
    </source>
</evidence>
<organism evidence="1 2">
    <name type="scientific">Segatella copri</name>
    <dbReference type="NCBI Taxonomy" id="165179"/>
    <lineage>
        <taxon>Bacteria</taxon>
        <taxon>Pseudomonadati</taxon>
        <taxon>Bacteroidota</taxon>
        <taxon>Bacteroidia</taxon>
        <taxon>Bacteroidales</taxon>
        <taxon>Prevotellaceae</taxon>
        <taxon>Segatella</taxon>
    </lineage>
</organism>
<dbReference type="InterPro" id="IPR015943">
    <property type="entry name" value="WD40/YVTN_repeat-like_dom_sf"/>
</dbReference>
<dbReference type="Gene3D" id="2.130.10.10">
    <property type="entry name" value="YVTN repeat-like/Quinoprotein amine dehydrogenase"/>
    <property type="match status" value="1"/>
</dbReference>
<dbReference type="Proteomes" id="UP001205531">
    <property type="component" value="Unassembled WGS sequence"/>
</dbReference>
<dbReference type="InterPro" id="IPR011044">
    <property type="entry name" value="Quino_amine_DH_bsu"/>
</dbReference>
<name>A0AAW5IR44_9BACT</name>
<accession>A0AAW5IR44</accession>
<comment type="caution">
    <text evidence="1">The sequence shown here is derived from an EMBL/GenBank/DDBJ whole genome shotgun (WGS) entry which is preliminary data.</text>
</comment>
<evidence type="ECO:0000313" key="1">
    <source>
        <dbReference type="EMBL" id="MCP9565794.1"/>
    </source>
</evidence>
<dbReference type="PROSITE" id="PS51257">
    <property type="entry name" value="PROKAR_LIPOPROTEIN"/>
    <property type="match status" value="1"/>
</dbReference>
<dbReference type="RefSeq" id="WP_233546567.1">
    <property type="nucleotide sequence ID" value="NZ_JANDWY010000052.1"/>
</dbReference>
<dbReference type="EMBL" id="JANDWZ010000055">
    <property type="protein sequence ID" value="MCP9565794.1"/>
    <property type="molecule type" value="Genomic_DNA"/>
</dbReference>
<sequence>MRKDVMMISAGLVMMAMASCDKTEYREITEDRVVPQPVDTIKVADHFYLDGYLSRTSEDIGGRQLNAVNLYHDGEDLYVANFAGKCIDVFDAETLELKRSISNADRTLARDVYAEGEHLFVAAGDSREVQIFDKKTGKYLSRLGTGSWPASNVSWAGCVCATPRLVFVRDSKETNIRVFDREALDMNAANNNNVYAKLATGSYFIGSKFEPQSESYDMEAIGDSLYSFIPRTGTIYAWKVQDIIEKKNDAPAKITQNATEKIRSISKTDDKEKFFVSMEKDGKMQLAEYTLADIQKRDFSQPIRSFAGDGRVSLPSQTIVTYQKEKLILTNGTKLDRWEIRNNPSYEIQPRQK</sequence>
<proteinExistence type="predicted"/>
<gene>
    <name evidence="1" type="ORF">NNC64_14815</name>
</gene>
<protein>
    <submittedName>
        <fullName evidence="1">Uncharacterized protein</fullName>
    </submittedName>
</protein>
<reference evidence="1" key="1">
    <citation type="submission" date="2022-07" db="EMBL/GenBank/DDBJ databases">
        <title>Prevotella copri.</title>
        <authorList>
            <person name="Yang C."/>
        </authorList>
    </citation>
    <scope>NUCLEOTIDE SEQUENCE</scope>
    <source>
        <strain evidence="1">HF2107</strain>
    </source>
</reference>
<dbReference type="SUPFAM" id="SSF50969">
    <property type="entry name" value="YVTN repeat-like/Quinoprotein amine dehydrogenase"/>
    <property type="match status" value="1"/>
</dbReference>
<dbReference type="AlphaFoldDB" id="A0AAW5IR44"/>